<dbReference type="PANTHER" id="PTHR34216">
    <property type="match status" value="1"/>
</dbReference>
<dbReference type="EMBL" id="LVXG01000023">
    <property type="protein sequence ID" value="OQP47366.1"/>
    <property type="molecule type" value="Genomic_DNA"/>
</dbReference>
<dbReference type="AlphaFoldDB" id="A0A1V9EMM0"/>
<dbReference type="InterPro" id="IPR011330">
    <property type="entry name" value="Glyco_hydro/deAcase_b/a-brl"/>
</dbReference>
<evidence type="ECO:0000313" key="5">
    <source>
        <dbReference type="Proteomes" id="UP000192610"/>
    </source>
</evidence>
<dbReference type="GO" id="GO:0016810">
    <property type="term" value="F:hydrolase activity, acting on carbon-nitrogen (but not peptide) bonds"/>
    <property type="evidence" value="ECO:0007669"/>
    <property type="project" value="InterPro"/>
</dbReference>
<keyword evidence="2" id="KW-0732">Signal</keyword>
<name>A0A1V9EMM0_9BACT</name>
<comment type="subcellular location">
    <subcellularLocation>
        <location evidence="1">Secreted</location>
    </subcellularLocation>
</comment>
<dbReference type="InterPro" id="IPR051398">
    <property type="entry name" value="Polysacch_Deacetylase"/>
</dbReference>
<dbReference type="CDD" id="cd10918">
    <property type="entry name" value="CE4_NodB_like_5s_6s"/>
    <property type="match status" value="1"/>
</dbReference>
<evidence type="ECO:0000256" key="2">
    <source>
        <dbReference type="ARBA" id="ARBA00022729"/>
    </source>
</evidence>
<dbReference type="Proteomes" id="UP000192610">
    <property type="component" value="Unassembled WGS sequence"/>
</dbReference>
<feature type="domain" description="NodB homology" evidence="3">
    <location>
        <begin position="86"/>
        <end position="276"/>
    </location>
</feature>
<dbReference type="InterPro" id="IPR002509">
    <property type="entry name" value="NODB_dom"/>
</dbReference>
<gene>
    <name evidence="4" type="ORF">A4H97_07645</name>
</gene>
<reference evidence="5" key="1">
    <citation type="submission" date="2016-04" db="EMBL/GenBank/DDBJ databases">
        <authorList>
            <person name="Chen L."/>
            <person name="Zhuang W."/>
            <person name="Wang G."/>
        </authorList>
    </citation>
    <scope>NUCLEOTIDE SEQUENCE [LARGE SCALE GENOMIC DNA]</scope>
    <source>
        <strain evidence="5">17621</strain>
    </source>
</reference>
<evidence type="ECO:0000256" key="1">
    <source>
        <dbReference type="ARBA" id="ARBA00004613"/>
    </source>
</evidence>
<dbReference type="STRING" id="354355.SAMN05660816_01554"/>
<evidence type="ECO:0000313" key="4">
    <source>
        <dbReference type="EMBL" id="OQP47366.1"/>
    </source>
</evidence>
<dbReference type="Pfam" id="PF01522">
    <property type="entry name" value="Polysacc_deac_1"/>
    <property type="match status" value="1"/>
</dbReference>
<dbReference type="Gene3D" id="3.20.20.370">
    <property type="entry name" value="Glycoside hydrolase/deacetylase"/>
    <property type="match status" value="1"/>
</dbReference>
<accession>A0A1V9EMM0</accession>
<dbReference type="PROSITE" id="PS51677">
    <property type="entry name" value="NODB"/>
    <property type="match status" value="1"/>
</dbReference>
<sequence>MVYLIIPVAILVVAFILMYLYAGPFYKGLPVLVYHKISSTKKPDFLTVSASCMREQLEYITKKGYTTIFLSDMIDHLEKGTPLPSKAIMITLDDGFRDNYTDLYPLLKEFNCKANIFIVAGFVQTPDNLGPRAEGEFMLVEEAKELCSERVQYGLHTMYHKSYHHMTLEEIDEDMRLSKERLDYLGIPYQPVFAYSFAAHMSHEPVKQKAVFGILKKYGVRYAFKVGDRLNKFPMQGMNPYLLNRLTVTGSYDLFKFKMATIGFIRIVKRFERIMK</sequence>
<dbReference type="GO" id="GO:0005576">
    <property type="term" value="C:extracellular region"/>
    <property type="evidence" value="ECO:0007669"/>
    <property type="project" value="UniProtKB-SubCell"/>
</dbReference>
<dbReference type="GO" id="GO:0005975">
    <property type="term" value="P:carbohydrate metabolic process"/>
    <property type="evidence" value="ECO:0007669"/>
    <property type="project" value="InterPro"/>
</dbReference>
<protein>
    <recommendedName>
        <fullName evidence="3">NodB homology domain-containing protein</fullName>
    </recommendedName>
</protein>
<dbReference type="PANTHER" id="PTHR34216:SF3">
    <property type="entry name" value="POLY-BETA-1,6-N-ACETYL-D-GLUCOSAMINE N-DEACETYLASE"/>
    <property type="match status" value="1"/>
</dbReference>
<dbReference type="SUPFAM" id="SSF88713">
    <property type="entry name" value="Glycoside hydrolase/deacetylase"/>
    <property type="match status" value="1"/>
</dbReference>
<dbReference type="RefSeq" id="WP_081201490.1">
    <property type="nucleotide sequence ID" value="NZ_FOCZ01000002.1"/>
</dbReference>
<organism evidence="4 5">
    <name type="scientific">Niastella yeongjuensis</name>
    <dbReference type="NCBI Taxonomy" id="354355"/>
    <lineage>
        <taxon>Bacteria</taxon>
        <taxon>Pseudomonadati</taxon>
        <taxon>Bacteroidota</taxon>
        <taxon>Chitinophagia</taxon>
        <taxon>Chitinophagales</taxon>
        <taxon>Chitinophagaceae</taxon>
        <taxon>Niastella</taxon>
    </lineage>
</organism>
<proteinExistence type="predicted"/>
<evidence type="ECO:0000259" key="3">
    <source>
        <dbReference type="PROSITE" id="PS51677"/>
    </source>
</evidence>
<dbReference type="OrthoDB" id="9778320at2"/>
<keyword evidence="5" id="KW-1185">Reference proteome</keyword>
<comment type="caution">
    <text evidence="4">The sequence shown here is derived from an EMBL/GenBank/DDBJ whole genome shotgun (WGS) entry which is preliminary data.</text>
</comment>